<keyword evidence="6" id="KW-1015">Disulfide bond</keyword>
<comment type="subcellular location">
    <subcellularLocation>
        <location evidence="1">Cell membrane</location>
        <topology evidence="1">Lipid-anchor</topology>
        <topology evidence="1">GPI-anchor</topology>
    </subcellularLocation>
</comment>
<dbReference type="SMART" id="SM00768">
    <property type="entry name" value="X8"/>
    <property type="match status" value="1"/>
</dbReference>
<feature type="region of interest" description="Disordered" evidence="9">
    <location>
        <begin position="158"/>
        <end position="186"/>
    </location>
</feature>
<evidence type="ECO:0000259" key="11">
    <source>
        <dbReference type="SMART" id="SM00768"/>
    </source>
</evidence>
<keyword evidence="4" id="KW-0732">Signal</keyword>
<keyword evidence="13" id="KW-1185">Reference proteome</keyword>
<evidence type="ECO:0000256" key="9">
    <source>
        <dbReference type="SAM" id="MobiDB-lite"/>
    </source>
</evidence>
<dbReference type="PANTHER" id="PTHR31044:SF52">
    <property type="entry name" value="OS01G0631500 PROTEIN"/>
    <property type="match status" value="1"/>
</dbReference>
<feature type="transmembrane region" description="Helical" evidence="10">
    <location>
        <begin position="12"/>
        <end position="31"/>
    </location>
</feature>
<evidence type="ECO:0000256" key="6">
    <source>
        <dbReference type="ARBA" id="ARBA00023157"/>
    </source>
</evidence>
<keyword evidence="2" id="KW-1003">Cell membrane</keyword>
<evidence type="ECO:0000256" key="4">
    <source>
        <dbReference type="ARBA" id="ARBA00022729"/>
    </source>
</evidence>
<dbReference type="InterPro" id="IPR044788">
    <property type="entry name" value="X8_dom_prot"/>
</dbReference>
<keyword evidence="10" id="KW-1133">Transmembrane helix</keyword>
<evidence type="ECO:0000256" key="10">
    <source>
        <dbReference type="SAM" id="Phobius"/>
    </source>
</evidence>
<accession>A0A5A7P3M7</accession>
<dbReference type="Gene3D" id="1.20.58.1040">
    <property type="match status" value="1"/>
</dbReference>
<dbReference type="PANTHER" id="PTHR31044">
    <property type="entry name" value="BETA-1,3 GLUCANASE"/>
    <property type="match status" value="1"/>
</dbReference>
<feature type="domain" description="X8" evidence="11">
    <location>
        <begin position="78"/>
        <end position="164"/>
    </location>
</feature>
<keyword evidence="8" id="KW-0449">Lipoprotein</keyword>
<dbReference type="OrthoDB" id="1919050at2759"/>
<organism evidence="12 13">
    <name type="scientific">Striga asiatica</name>
    <name type="common">Asiatic witchweed</name>
    <name type="synonym">Buchnera asiatica</name>
    <dbReference type="NCBI Taxonomy" id="4170"/>
    <lineage>
        <taxon>Eukaryota</taxon>
        <taxon>Viridiplantae</taxon>
        <taxon>Streptophyta</taxon>
        <taxon>Embryophyta</taxon>
        <taxon>Tracheophyta</taxon>
        <taxon>Spermatophyta</taxon>
        <taxon>Magnoliopsida</taxon>
        <taxon>eudicotyledons</taxon>
        <taxon>Gunneridae</taxon>
        <taxon>Pentapetalae</taxon>
        <taxon>asterids</taxon>
        <taxon>lamiids</taxon>
        <taxon>Lamiales</taxon>
        <taxon>Orobanchaceae</taxon>
        <taxon>Buchnereae</taxon>
        <taxon>Striga</taxon>
    </lineage>
</organism>
<gene>
    <name evidence="12" type="ORF">STAS_03154</name>
</gene>
<dbReference type="AlphaFoldDB" id="A0A5A7P3M7"/>
<dbReference type="Proteomes" id="UP000325081">
    <property type="component" value="Unassembled WGS sequence"/>
</dbReference>
<dbReference type="Pfam" id="PF07983">
    <property type="entry name" value="X8"/>
    <property type="match status" value="1"/>
</dbReference>
<evidence type="ECO:0000313" key="13">
    <source>
        <dbReference type="Proteomes" id="UP000325081"/>
    </source>
</evidence>
<keyword evidence="3" id="KW-0336">GPI-anchor</keyword>
<dbReference type="EMBL" id="BKCP01001891">
    <property type="protein sequence ID" value="GER27445.1"/>
    <property type="molecule type" value="Genomic_DNA"/>
</dbReference>
<proteinExistence type="predicted"/>
<evidence type="ECO:0000256" key="3">
    <source>
        <dbReference type="ARBA" id="ARBA00022622"/>
    </source>
</evidence>
<evidence type="ECO:0000256" key="5">
    <source>
        <dbReference type="ARBA" id="ARBA00023136"/>
    </source>
</evidence>
<evidence type="ECO:0000313" key="12">
    <source>
        <dbReference type="EMBL" id="GER27445.1"/>
    </source>
</evidence>
<dbReference type="GO" id="GO:0009506">
    <property type="term" value="C:plasmodesma"/>
    <property type="evidence" value="ECO:0007669"/>
    <property type="project" value="UniProtKB-ARBA"/>
</dbReference>
<sequence>MTCTQAASNYYLLLILASILIVCSTVAYLQLQKSFTIYGELKIGERYLLGQLAPGSPGIVTVPSGTPPASSSTSNTARWCVAKSGVGPAALQAALDYACGQGRADCGPIQPSGTCFSPNTLQNHASYAFNSYYQKSSGQGSAACDFSGAATFTTTNPSTGSCNYPTSSSPTTTPSTTQFPPPYLPG</sequence>
<dbReference type="GO" id="GO:0005886">
    <property type="term" value="C:plasma membrane"/>
    <property type="evidence" value="ECO:0007669"/>
    <property type="project" value="UniProtKB-SubCell"/>
</dbReference>
<evidence type="ECO:0000256" key="1">
    <source>
        <dbReference type="ARBA" id="ARBA00004609"/>
    </source>
</evidence>
<dbReference type="InterPro" id="IPR012946">
    <property type="entry name" value="X8"/>
</dbReference>
<keyword evidence="5 10" id="KW-0472">Membrane</keyword>
<protein>
    <submittedName>
        <fullName evidence="12">Carbohydrate-binding X8 domain superfamily protein</fullName>
    </submittedName>
</protein>
<keyword evidence="10" id="KW-0812">Transmembrane</keyword>
<dbReference type="GO" id="GO:0098552">
    <property type="term" value="C:side of membrane"/>
    <property type="evidence" value="ECO:0007669"/>
    <property type="project" value="UniProtKB-KW"/>
</dbReference>
<evidence type="ECO:0000256" key="8">
    <source>
        <dbReference type="ARBA" id="ARBA00023288"/>
    </source>
</evidence>
<feature type="compositionally biased region" description="Low complexity" evidence="9">
    <location>
        <begin position="165"/>
        <end position="178"/>
    </location>
</feature>
<dbReference type="FunFam" id="1.20.58.1040:FF:000001">
    <property type="entry name" value="Glucan endo-1,3-beta-glucosidase 4"/>
    <property type="match status" value="1"/>
</dbReference>
<evidence type="ECO:0000256" key="2">
    <source>
        <dbReference type="ARBA" id="ARBA00022475"/>
    </source>
</evidence>
<evidence type="ECO:0000256" key="7">
    <source>
        <dbReference type="ARBA" id="ARBA00023180"/>
    </source>
</evidence>
<comment type="caution">
    <text evidence="12">The sequence shown here is derived from an EMBL/GenBank/DDBJ whole genome shotgun (WGS) entry which is preliminary data.</text>
</comment>
<reference evidence="13" key="1">
    <citation type="journal article" date="2019" name="Curr. Biol.">
        <title>Genome Sequence of Striga asiatica Provides Insight into the Evolution of Plant Parasitism.</title>
        <authorList>
            <person name="Yoshida S."/>
            <person name="Kim S."/>
            <person name="Wafula E.K."/>
            <person name="Tanskanen J."/>
            <person name="Kim Y.M."/>
            <person name="Honaas L."/>
            <person name="Yang Z."/>
            <person name="Spallek T."/>
            <person name="Conn C.E."/>
            <person name="Ichihashi Y."/>
            <person name="Cheong K."/>
            <person name="Cui S."/>
            <person name="Der J.P."/>
            <person name="Gundlach H."/>
            <person name="Jiao Y."/>
            <person name="Hori C."/>
            <person name="Ishida J.K."/>
            <person name="Kasahara H."/>
            <person name="Kiba T."/>
            <person name="Kim M.S."/>
            <person name="Koo N."/>
            <person name="Laohavisit A."/>
            <person name="Lee Y.H."/>
            <person name="Lumba S."/>
            <person name="McCourt P."/>
            <person name="Mortimer J.C."/>
            <person name="Mutuku J.M."/>
            <person name="Nomura T."/>
            <person name="Sasaki-Sekimoto Y."/>
            <person name="Seto Y."/>
            <person name="Wang Y."/>
            <person name="Wakatake T."/>
            <person name="Sakakibara H."/>
            <person name="Demura T."/>
            <person name="Yamaguchi S."/>
            <person name="Yoneyama K."/>
            <person name="Manabe R.I."/>
            <person name="Nelson D.C."/>
            <person name="Schulman A.H."/>
            <person name="Timko M.P."/>
            <person name="dePamphilis C.W."/>
            <person name="Choi D."/>
            <person name="Shirasu K."/>
        </authorList>
    </citation>
    <scope>NUCLEOTIDE SEQUENCE [LARGE SCALE GENOMIC DNA]</scope>
    <source>
        <strain evidence="13">cv. UVA1</strain>
    </source>
</reference>
<keyword evidence="7" id="KW-0325">Glycoprotein</keyword>
<name>A0A5A7P3M7_STRAF</name>